<dbReference type="AlphaFoldDB" id="A0A6J5IUR5"/>
<evidence type="ECO:0000313" key="4">
    <source>
        <dbReference type="Proteomes" id="UP000494120"/>
    </source>
</evidence>
<sequence>MRPRADARDTVPKWSARERTRQKASINKVHGGCCRARTVCLMARRRLGKGSADVLPIRQRNCSKIDYCNCPRYQPLL</sequence>
<feature type="compositionally biased region" description="Basic and acidic residues" evidence="1">
    <location>
        <begin position="1"/>
        <end position="21"/>
    </location>
</feature>
<proteinExistence type="predicted"/>
<evidence type="ECO:0000256" key="1">
    <source>
        <dbReference type="SAM" id="MobiDB-lite"/>
    </source>
</evidence>
<reference evidence="2 5" key="1">
    <citation type="submission" date="2020-04" db="EMBL/GenBank/DDBJ databases">
        <authorList>
            <person name="Depoorter E."/>
        </authorList>
    </citation>
    <scope>NUCLEOTIDE SEQUENCE [LARGE SCALE GENOMIC DNA]</scope>
    <source>
        <strain evidence="2 5">BCC0217</strain>
        <strain evidence="3 4">R-17378</strain>
    </source>
</reference>
<evidence type="ECO:0000313" key="5">
    <source>
        <dbReference type="Proteomes" id="UP000494301"/>
    </source>
</evidence>
<organism evidence="2 5">
    <name type="scientific">Burkholderia aenigmatica</name>
    <dbReference type="NCBI Taxonomy" id="2015348"/>
    <lineage>
        <taxon>Bacteria</taxon>
        <taxon>Pseudomonadati</taxon>
        <taxon>Pseudomonadota</taxon>
        <taxon>Betaproteobacteria</taxon>
        <taxon>Burkholderiales</taxon>
        <taxon>Burkholderiaceae</taxon>
        <taxon>Burkholderia</taxon>
        <taxon>Burkholderia cepacia complex</taxon>
    </lineage>
</organism>
<protein>
    <submittedName>
        <fullName evidence="2">Uncharacterized protein</fullName>
    </submittedName>
</protein>
<evidence type="ECO:0000313" key="3">
    <source>
        <dbReference type="EMBL" id="VWC66127.1"/>
    </source>
</evidence>
<name>A0A6J5IUR5_9BURK</name>
<dbReference type="EMBL" id="CABVQG010000009">
    <property type="protein sequence ID" value="VWC66127.1"/>
    <property type="molecule type" value="Genomic_DNA"/>
</dbReference>
<keyword evidence="4" id="KW-1185">Reference proteome</keyword>
<dbReference type="Proteomes" id="UP000494120">
    <property type="component" value="Unassembled WGS sequence"/>
</dbReference>
<dbReference type="Proteomes" id="UP000494301">
    <property type="component" value="Unassembled WGS sequence"/>
</dbReference>
<feature type="region of interest" description="Disordered" evidence="1">
    <location>
        <begin position="1"/>
        <end position="23"/>
    </location>
</feature>
<gene>
    <name evidence="3" type="ORF">BLA17378_02868</name>
    <name evidence="2" type="ORF">BLA3211_01376</name>
</gene>
<evidence type="ECO:0000313" key="2">
    <source>
        <dbReference type="EMBL" id="CAB3961753.1"/>
    </source>
</evidence>
<dbReference type="EMBL" id="CABWIL020000004">
    <property type="protein sequence ID" value="CAB3961753.1"/>
    <property type="molecule type" value="Genomic_DNA"/>
</dbReference>
<accession>A0A6J5IUR5</accession>